<dbReference type="AlphaFoldDB" id="A0A2P5ED43"/>
<evidence type="ECO:0000313" key="2">
    <source>
        <dbReference type="EMBL" id="PON83452.1"/>
    </source>
</evidence>
<accession>A0A2P5ED43</accession>
<name>A0A2P5ED43_TREOI</name>
<gene>
    <name evidence="2" type="ORF">TorRG33x02_207240</name>
</gene>
<dbReference type="EMBL" id="JXTC01000178">
    <property type="protein sequence ID" value="PON83452.1"/>
    <property type="molecule type" value="Genomic_DNA"/>
</dbReference>
<evidence type="ECO:0000256" key="1">
    <source>
        <dbReference type="SAM" id="MobiDB-lite"/>
    </source>
</evidence>
<dbReference type="InParanoid" id="A0A2P5ED43"/>
<proteinExistence type="predicted"/>
<comment type="caution">
    <text evidence="2">The sequence shown here is derived from an EMBL/GenBank/DDBJ whole genome shotgun (WGS) entry which is preliminary data.</text>
</comment>
<feature type="region of interest" description="Disordered" evidence="1">
    <location>
        <begin position="1"/>
        <end position="22"/>
    </location>
</feature>
<sequence>EGSNDYRSPTRASSGDRASNPIGGATQFIIWALLLQYSDFGGRAGGCKLLDFGWLGGCNSRLGIHDFPALEIAANVYQLFHVEEDDREEFDEVKRKENQSAY</sequence>
<feature type="non-terminal residue" evidence="2">
    <location>
        <position position="1"/>
    </location>
</feature>
<protein>
    <submittedName>
        <fullName evidence="2">Uncharacterized protein</fullName>
    </submittedName>
</protein>
<evidence type="ECO:0000313" key="3">
    <source>
        <dbReference type="Proteomes" id="UP000237000"/>
    </source>
</evidence>
<organism evidence="2 3">
    <name type="scientific">Trema orientale</name>
    <name type="common">Charcoal tree</name>
    <name type="synonym">Celtis orientalis</name>
    <dbReference type="NCBI Taxonomy" id="63057"/>
    <lineage>
        <taxon>Eukaryota</taxon>
        <taxon>Viridiplantae</taxon>
        <taxon>Streptophyta</taxon>
        <taxon>Embryophyta</taxon>
        <taxon>Tracheophyta</taxon>
        <taxon>Spermatophyta</taxon>
        <taxon>Magnoliopsida</taxon>
        <taxon>eudicotyledons</taxon>
        <taxon>Gunneridae</taxon>
        <taxon>Pentapetalae</taxon>
        <taxon>rosids</taxon>
        <taxon>fabids</taxon>
        <taxon>Rosales</taxon>
        <taxon>Cannabaceae</taxon>
        <taxon>Trema</taxon>
    </lineage>
</organism>
<feature type="compositionally biased region" description="Polar residues" evidence="1">
    <location>
        <begin position="1"/>
        <end position="17"/>
    </location>
</feature>
<reference evidence="3" key="1">
    <citation type="submission" date="2016-06" db="EMBL/GenBank/DDBJ databases">
        <title>Parallel loss of symbiosis genes in relatives of nitrogen-fixing non-legume Parasponia.</title>
        <authorList>
            <person name="Van Velzen R."/>
            <person name="Holmer R."/>
            <person name="Bu F."/>
            <person name="Rutten L."/>
            <person name="Van Zeijl A."/>
            <person name="Liu W."/>
            <person name="Santuari L."/>
            <person name="Cao Q."/>
            <person name="Sharma T."/>
            <person name="Shen D."/>
            <person name="Roswanjaya Y."/>
            <person name="Wardhani T."/>
            <person name="Kalhor M.S."/>
            <person name="Jansen J."/>
            <person name="Van den Hoogen J."/>
            <person name="Gungor B."/>
            <person name="Hartog M."/>
            <person name="Hontelez J."/>
            <person name="Verver J."/>
            <person name="Yang W.-C."/>
            <person name="Schijlen E."/>
            <person name="Repin R."/>
            <person name="Schilthuizen M."/>
            <person name="Schranz E."/>
            <person name="Heidstra R."/>
            <person name="Miyata K."/>
            <person name="Fedorova E."/>
            <person name="Kohlen W."/>
            <person name="Bisseling T."/>
            <person name="Smit S."/>
            <person name="Geurts R."/>
        </authorList>
    </citation>
    <scope>NUCLEOTIDE SEQUENCE [LARGE SCALE GENOMIC DNA]</scope>
    <source>
        <strain evidence="3">cv. RG33-2</strain>
    </source>
</reference>
<keyword evidence="3" id="KW-1185">Reference proteome</keyword>
<dbReference type="Proteomes" id="UP000237000">
    <property type="component" value="Unassembled WGS sequence"/>
</dbReference>